<dbReference type="PRINTS" id="PR00469">
    <property type="entry name" value="PNDRDTASEII"/>
</dbReference>
<comment type="cofactor">
    <cofactor evidence="1">
        <name>FAD</name>
        <dbReference type="ChEBI" id="CHEBI:57692"/>
    </cofactor>
</comment>
<dbReference type="eggNOG" id="COG1252">
    <property type="taxonomic scope" value="Bacteria"/>
</dbReference>
<dbReference type="Proteomes" id="UP000010473">
    <property type="component" value="Chromosome"/>
</dbReference>
<evidence type="ECO:0000256" key="3">
    <source>
        <dbReference type="ARBA" id="ARBA00022630"/>
    </source>
</evidence>
<dbReference type="InterPro" id="IPR036188">
    <property type="entry name" value="FAD/NAD-bd_sf"/>
</dbReference>
<dbReference type="PANTHER" id="PTHR42913">
    <property type="entry name" value="APOPTOSIS-INDUCING FACTOR 1"/>
    <property type="match status" value="1"/>
</dbReference>
<dbReference type="PANTHER" id="PTHR42913:SF4">
    <property type="entry name" value="ALTERNATIVE NAD(P)H-UBIQUINONE OXIDOREDUCTASE C1, CHLOROPLASTIC_MITOCHONDRIAL"/>
    <property type="match status" value="1"/>
</dbReference>
<protein>
    <submittedName>
        <fullName evidence="7">FAD-dependent pyridine nucleotide-disulfide oxidoreductase</fullName>
    </submittedName>
</protein>
<dbReference type="RefSeq" id="WP_015194165.1">
    <property type="nucleotide sequence ID" value="NC_019748.1"/>
</dbReference>
<proteinExistence type="inferred from homology"/>
<keyword evidence="4" id="KW-0274">FAD</keyword>
<evidence type="ECO:0000313" key="7">
    <source>
        <dbReference type="EMBL" id="AFZ36499.1"/>
    </source>
</evidence>
<name>K9XWP6_STAC7</name>
<dbReference type="HOGENOM" id="CLU_021377_7_1_3"/>
<dbReference type="AlphaFoldDB" id="K9XWP6"/>
<comment type="similarity">
    <text evidence="2">Belongs to the NADH dehydrogenase family.</text>
</comment>
<dbReference type="EMBL" id="CP003653">
    <property type="protein sequence ID" value="AFZ36499.1"/>
    <property type="molecule type" value="Genomic_DNA"/>
</dbReference>
<dbReference type="KEGG" id="scs:Sta7437_2980"/>
<sequence length="405" mass="45433">MNNQVIKICILGGGFGGLYTALYLSNSALVKSGDWEINLVEPKDNFLFTPLLYELLTEELQPWEIAPSYQKLLIGTKINFYQDQVSNINLKTRQVQLNEGTLLTYDYLVLSIGRKNKLLDIPGANTHALTFRSLLDAQKLNERLRILEASGRNTIKIAVIGAGANGVELACKISDRLLGRAQVLLIDRGQEILKNFSLGVKKAAFKAIQNKQIQLYLETNVQQIKAEQITLVKNNQLITCPVDLVLWTTGTETIQLINDLGCQQNSFGQLLTRPTLQLIDYPEVFALGDVADIRNSKTKLVPITAQAAYQQASHAAKNLQAAIEGKKLKRFYYLHLGDMLTLGKEVAVISSFGINLSGSLAGKLRRLIYIQRLPTLRHRWQVFKKLLFGKKRSLSKQYYPSETKI</sequence>
<dbReference type="SUPFAM" id="SSF51905">
    <property type="entry name" value="FAD/NAD(P)-binding domain"/>
    <property type="match status" value="2"/>
</dbReference>
<dbReference type="Gene3D" id="3.50.50.100">
    <property type="match status" value="1"/>
</dbReference>
<dbReference type="InterPro" id="IPR023753">
    <property type="entry name" value="FAD/NAD-binding_dom"/>
</dbReference>
<dbReference type="Pfam" id="PF07992">
    <property type="entry name" value="Pyr_redox_2"/>
    <property type="match status" value="1"/>
</dbReference>
<accession>K9XWP6</accession>
<keyword evidence="5" id="KW-0560">Oxidoreductase</keyword>
<dbReference type="STRING" id="111780.Sta7437_2980"/>
<evidence type="ECO:0000256" key="4">
    <source>
        <dbReference type="ARBA" id="ARBA00022827"/>
    </source>
</evidence>
<evidence type="ECO:0000256" key="1">
    <source>
        <dbReference type="ARBA" id="ARBA00001974"/>
    </source>
</evidence>
<dbReference type="GO" id="GO:0019646">
    <property type="term" value="P:aerobic electron transport chain"/>
    <property type="evidence" value="ECO:0007669"/>
    <property type="project" value="TreeGrafter"/>
</dbReference>
<keyword evidence="8" id="KW-1185">Reference proteome</keyword>
<evidence type="ECO:0000259" key="6">
    <source>
        <dbReference type="Pfam" id="PF07992"/>
    </source>
</evidence>
<dbReference type="InterPro" id="IPR051169">
    <property type="entry name" value="NADH-Q_oxidoreductase"/>
</dbReference>
<gene>
    <name evidence="7" type="ordered locus">Sta7437_2980</name>
</gene>
<evidence type="ECO:0000256" key="5">
    <source>
        <dbReference type="ARBA" id="ARBA00023002"/>
    </source>
</evidence>
<organism evidence="7 8">
    <name type="scientific">Stanieria cyanosphaera (strain ATCC 29371 / PCC 7437)</name>
    <dbReference type="NCBI Taxonomy" id="111780"/>
    <lineage>
        <taxon>Bacteria</taxon>
        <taxon>Bacillati</taxon>
        <taxon>Cyanobacteriota</taxon>
        <taxon>Cyanophyceae</taxon>
        <taxon>Pleurocapsales</taxon>
        <taxon>Dermocarpellaceae</taxon>
        <taxon>Stanieria</taxon>
    </lineage>
</organism>
<dbReference type="PRINTS" id="PR00368">
    <property type="entry name" value="FADPNR"/>
</dbReference>
<dbReference type="OrthoDB" id="9781621at2"/>
<reference evidence="8" key="1">
    <citation type="journal article" date="2013" name="Proc. Natl. Acad. Sci. U.S.A.">
        <title>Improving the coverage of the cyanobacterial phylum using diversity-driven genome sequencing.</title>
        <authorList>
            <person name="Shih P.M."/>
            <person name="Wu D."/>
            <person name="Latifi A."/>
            <person name="Axen S.D."/>
            <person name="Fewer D.P."/>
            <person name="Talla E."/>
            <person name="Calteau A."/>
            <person name="Cai F."/>
            <person name="Tandeau de Marsac N."/>
            <person name="Rippka R."/>
            <person name="Herdman M."/>
            <person name="Sivonen K."/>
            <person name="Coursin T."/>
            <person name="Laurent T."/>
            <person name="Goodwin L."/>
            <person name="Nolan M."/>
            <person name="Davenport K.W."/>
            <person name="Han C.S."/>
            <person name="Rubin E.M."/>
            <person name="Eisen J.A."/>
            <person name="Woyke T."/>
            <person name="Gugger M."/>
            <person name="Kerfeld C.A."/>
        </authorList>
    </citation>
    <scope>NUCLEOTIDE SEQUENCE [LARGE SCALE GENOMIC DNA]</scope>
    <source>
        <strain evidence="8">ATCC 29371 / PCC 7437</strain>
    </source>
</reference>
<evidence type="ECO:0000313" key="8">
    <source>
        <dbReference type="Proteomes" id="UP000010473"/>
    </source>
</evidence>
<dbReference type="GO" id="GO:0003955">
    <property type="term" value="F:NAD(P)H dehydrogenase (quinone) activity"/>
    <property type="evidence" value="ECO:0007669"/>
    <property type="project" value="TreeGrafter"/>
</dbReference>
<evidence type="ECO:0000256" key="2">
    <source>
        <dbReference type="ARBA" id="ARBA00005272"/>
    </source>
</evidence>
<feature type="domain" description="FAD/NAD(P)-binding" evidence="6">
    <location>
        <begin position="7"/>
        <end position="312"/>
    </location>
</feature>
<dbReference type="PATRIC" id="fig|111780.3.peg.3096"/>
<keyword evidence="3" id="KW-0285">Flavoprotein</keyword>